<dbReference type="Pfam" id="PF02630">
    <property type="entry name" value="SCO1-SenC"/>
    <property type="match status" value="1"/>
</dbReference>
<proteinExistence type="inferred from homology"/>
<dbReference type="Gene3D" id="3.40.30.10">
    <property type="entry name" value="Glutaredoxin"/>
    <property type="match status" value="1"/>
</dbReference>
<keyword evidence="2" id="KW-0186">Copper</keyword>
<feature type="disulfide bond" description="Redox-active" evidence="3">
    <location>
        <begin position="83"/>
        <end position="87"/>
    </location>
</feature>
<evidence type="ECO:0008006" key="6">
    <source>
        <dbReference type="Google" id="ProtNLM"/>
    </source>
</evidence>
<dbReference type="SUPFAM" id="SSF52833">
    <property type="entry name" value="Thioredoxin-like"/>
    <property type="match status" value="1"/>
</dbReference>
<reference evidence="4 5" key="1">
    <citation type="journal article" date="2018" name="ISME J.">
        <title>Endosymbiont genomes yield clues of tubeworm success.</title>
        <authorList>
            <person name="Li Y."/>
            <person name="Liles M.R."/>
            <person name="Halanych K.M."/>
        </authorList>
    </citation>
    <scope>NUCLEOTIDE SEQUENCE [LARGE SCALE GENOMIC DNA]</scope>
    <source>
        <strain evidence="4">A1464</strain>
    </source>
</reference>
<evidence type="ECO:0000256" key="2">
    <source>
        <dbReference type="PIRSR" id="PIRSR603782-1"/>
    </source>
</evidence>
<evidence type="ECO:0000313" key="4">
    <source>
        <dbReference type="EMBL" id="RDH83823.1"/>
    </source>
</evidence>
<gene>
    <name evidence="4" type="ORF">DIZ80_06705</name>
</gene>
<feature type="binding site" evidence="2">
    <location>
        <position position="177"/>
    </location>
    <ligand>
        <name>Cu cation</name>
        <dbReference type="ChEBI" id="CHEBI:23378"/>
    </ligand>
</feature>
<dbReference type="FunFam" id="3.40.30.10:FF:000013">
    <property type="entry name" value="Blast:Protein SCO1 homolog, mitochondrial"/>
    <property type="match status" value="1"/>
</dbReference>
<dbReference type="PANTHER" id="PTHR12151">
    <property type="entry name" value="ELECTRON TRANSPORT PROTIN SCO1/SENC FAMILY MEMBER"/>
    <property type="match status" value="1"/>
</dbReference>
<evidence type="ECO:0000256" key="3">
    <source>
        <dbReference type="PIRSR" id="PIRSR603782-2"/>
    </source>
</evidence>
<comment type="caution">
    <text evidence="4">The sequence shown here is derived from an EMBL/GenBank/DDBJ whole genome shotgun (WGS) entry which is preliminary data.</text>
</comment>
<keyword evidence="2" id="KW-0479">Metal-binding</keyword>
<feature type="binding site" evidence="2">
    <location>
        <position position="83"/>
    </location>
    <ligand>
        <name>Cu cation</name>
        <dbReference type="ChEBI" id="CHEBI:23378"/>
    </ligand>
</feature>
<dbReference type="CDD" id="cd02968">
    <property type="entry name" value="SCO"/>
    <property type="match status" value="1"/>
</dbReference>
<dbReference type="EMBL" id="QFXC01000008">
    <property type="protein sequence ID" value="RDH83823.1"/>
    <property type="molecule type" value="Genomic_DNA"/>
</dbReference>
<dbReference type="PANTHER" id="PTHR12151:SF25">
    <property type="entry name" value="LINALOOL DEHYDRATASE_ISOMERASE DOMAIN-CONTAINING PROTEIN"/>
    <property type="match status" value="1"/>
</dbReference>
<dbReference type="Proteomes" id="UP000254266">
    <property type="component" value="Unassembled WGS sequence"/>
</dbReference>
<keyword evidence="3" id="KW-1015">Disulfide bond</keyword>
<comment type="similarity">
    <text evidence="1">Belongs to the SCO1/2 family.</text>
</comment>
<dbReference type="AlphaFoldDB" id="A0A370DG62"/>
<accession>A0A370DG62</accession>
<dbReference type="GO" id="GO:0046872">
    <property type="term" value="F:metal ion binding"/>
    <property type="evidence" value="ECO:0007669"/>
    <property type="project" value="UniProtKB-KW"/>
</dbReference>
<name>A0A370DG62_9GAMM</name>
<evidence type="ECO:0000256" key="1">
    <source>
        <dbReference type="ARBA" id="ARBA00010996"/>
    </source>
</evidence>
<keyword evidence="5" id="KW-1185">Reference proteome</keyword>
<dbReference type="InterPro" id="IPR003782">
    <property type="entry name" value="SCO1/SenC"/>
</dbReference>
<evidence type="ECO:0000313" key="5">
    <source>
        <dbReference type="Proteomes" id="UP000254266"/>
    </source>
</evidence>
<protein>
    <recommendedName>
        <fullName evidence="6">SCO family protein</fullName>
    </recommendedName>
</protein>
<dbReference type="InterPro" id="IPR036249">
    <property type="entry name" value="Thioredoxin-like_sf"/>
</dbReference>
<feature type="binding site" evidence="2">
    <location>
        <position position="87"/>
    </location>
    <ligand>
        <name>Cu cation</name>
        <dbReference type="ChEBI" id="CHEBI:23378"/>
    </ligand>
</feature>
<sequence>MKKQQSIILAISALIAASAGIWMGQQNPDTQLPRIKPAAIQGAIYPAAKTINDFSLVNQHSEKITKDNFIDHWSLIFVGYTHCPDICPTTMTVMNQVSEFMQQQKIQPPRIVFLSIDPLRDTSESLKSYVTYFNKDFIGLTGSVEEVTKLSKQLNAVFRKSPGASGEISNDDYLMDHSSALMLINPQGNLQSILTAPHTPGNIIESIIKSQAYYKGTH</sequence>
<organism evidence="4 5">
    <name type="scientific">endosymbiont of Galathealinum brachiosum</name>
    <dbReference type="NCBI Taxonomy" id="2200906"/>
    <lineage>
        <taxon>Bacteria</taxon>
        <taxon>Pseudomonadati</taxon>
        <taxon>Pseudomonadota</taxon>
        <taxon>Gammaproteobacteria</taxon>
        <taxon>sulfur-oxidizing symbionts</taxon>
    </lineage>
</organism>